<accession>A0A2H6KDC9</accession>
<dbReference type="OrthoDB" id="10588284at2759"/>
<feature type="transmembrane region" description="Helical" evidence="1">
    <location>
        <begin position="68"/>
        <end position="86"/>
    </location>
</feature>
<name>A0A2H6KDC9_9APIC</name>
<organism evidence="2 3">
    <name type="scientific">Babesia ovata</name>
    <dbReference type="NCBI Taxonomy" id="189622"/>
    <lineage>
        <taxon>Eukaryota</taxon>
        <taxon>Sar</taxon>
        <taxon>Alveolata</taxon>
        <taxon>Apicomplexa</taxon>
        <taxon>Aconoidasida</taxon>
        <taxon>Piroplasmida</taxon>
        <taxon>Babesiidae</taxon>
        <taxon>Babesia</taxon>
    </lineage>
</organism>
<gene>
    <name evidence="2" type="ORF">BOVATA_024890</name>
</gene>
<dbReference type="AlphaFoldDB" id="A0A2H6KDC9"/>
<feature type="transmembrane region" description="Helical" evidence="1">
    <location>
        <begin position="16"/>
        <end position="35"/>
    </location>
</feature>
<dbReference type="RefSeq" id="XP_028867239.1">
    <property type="nucleotide sequence ID" value="XM_029011406.1"/>
</dbReference>
<keyword evidence="1" id="KW-1133">Transmembrane helix</keyword>
<sequence>MAALGNFFTLQCLRSLYKFLLLRLGGNLGVFLNYLLEPRGRLGSWCFYLSFLHLLNCFLLHLLLVSCLLRGLVFTLFNLAFLFLLLSNGVKNLYELGDVAVFILLGGGRQAESSGRELLDDVWQRQLTLLRQTRDDVGVSVGRSLHLRVAEDQYAAILLDELNLLDAGDAGSANGAEPELETLVITNNLAGLLDLPPGGTLASSLGAGNTHPGAEALARRQHVWRHLFDDFSTHRGWKSLGARRLDVLRRN</sequence>
<keyword evidence="1" id="KW-0812">Transmembrane</keyword>
<proteinExistence type="predicted"/>
<dbReference type="EMBL" id="BDSA01000002">
    <property type="protein sequence ID" value="GBE60996.1"/>
    <property type="molecule type" value="Genomic_DNA"/>
</dbReference>
<dbReference type="GeneID" id="39874766"/>
<feature type="transmembrane region" description="Helical" evidence="1">
    <location>
        <begin position="42"/>
        <end position="62"/>
    </location>
</feature>
<protein>
    <submittedName>
        <fullName evidence="2">Uncharacterized protein</fullName>
    </submittedName>
</protein>
<reference evidence="2 3" key="1">
    <citation type="journal article" date="2017" name="BMC Genomics">
        <title>Whole-genome assembly of Babesia ovata and comparative genomics between closely related pathogens.</title>
        <authorList>
            <person name="Yamagishi J."/>
            <person name="Asada M."/>
            <person name="Hakimi H."/>
            <person name="Tanaka T.Q."/>
            <person name="Sugimoto C."/>
            <person name="Kawazu S."/>
        </authorList>
    </citation>
    <scope>NUCLEOTIDE SEQUENCE [LARGE SCALE GENOMIC DNA]</scope>
    <source>
        <strain evidence="2 3">Miyake</strain>
    </source>
</reference>
<comment type="caution">
    <text evidence="2">The sequence shown here is derived from an EMBL/GenBank/DDBJ whole genome shotgun (WGS) entry which is preliminary data.</text>
</comment>
<dbReference type="VEuPathDB" id="PiroplasmaDB:BOVATA_024890"/>
<evidence type="ECO:0000313" key="2">
    <source>
        <dbReference type="EMBL" id="GBE60996.1"/>
    </source>
</evidence>
<keyword evidence="1" id="KW-0472">Membrane</keyword>
<evidence type="ECO:0000256" key="1">
    <source>
        <dbReference type="SAM" id="Phobius"/>
    </source>
</evidence>
<dbReference type="Proteomes" id="UP000236319">
    <property type="component" value="Unassembled WGS sequence"/>
</dbReference>
<keyword evidence="3" id="KW-1185">Reference proteome</keyword>
<evidence type="ECO:0000313" key="3">
    <source>
        <dbReference type="Proteomes" id="UP000236319"/>
    </source>
</evidence>